<dbReference type="SUPFAM" id="SSF143113">
    <property type="entry name" value="NAP-like"/>
    <property type="match status" value="1"/>
</dbReference>
<evidence type="ECO:0000313" key="5">
    <source>
        <dbReference type="Proteomes" id="UP000694564"/>
    </source>
</evidence>
<feature type="region of interest" description="Disordered" evidence="3">
    <location>
        <begin position="29"/>
        <end position="62"/>
    </location>
</feature>
<dbReference type="GeneTree" id="ENSGT00940000162417"/>
<dbReference type="Gene3D" id="1.20.5.1500">
    <property type="match status" value="1"/>
</dbReference>
<keyword evidence="5" id="KW-1185">Reference proteome</keyword>
<comment type="similarity">
    <text evidence="1 2">Belongs to the nucleosome assembly protein (NAP) family.</text>
</comment>
<feature type="compositionally biased region" description="Acidic residues" evidence="3">
    <location>
        <begin position="103"/>
        <end position="127"/>
    </location>
</feature>
<dbReference type="InterPro" id="IPR037231">
    <property type="entry name" value="NAP-like_sf"/>
</dbReference>
<dbReference type="Proteomes" id="UP000694564">
    <property type="component" value="Chromosome Y"/>
</dbReference>
<feature type="region of interest" description="Disordered" evidence="3">
    <location>
        <begin position="103"/>
        <end position="155"/>
    </location>
</feature>
<dbReference type="AlphaFoldDB" id="A0A8D2JEI1"/>
<protein>
    <recommendedName>
        <fullName evidence="6">TSPY</fullName>
    </recommendedName>
</protein>
<evidence type="ECO:0000313" key="4">
    <source>
        <dbReference type="Ensembl" id="ENSSVLP00005013682.1"/>
    </source>
</evidence>
<dbReference type="OrthoDB" id="9608677at2759"/>
<dbReference type="GO" id="GO:0005634">
    <property type="term" value="C:nucleus"/>
    <property type="evidence" value="ECO:0007669"/>
    <property type="project" value="InterPro"/>
</dbReference>
<evidence type="ECO:0008006" key="6">
    <source>
        <dbReference type="Google" id="ProtNLM"/>
    </source>
</evidence>
<dbReference type="Ensembl" id="ENSSVLT00005015139.1">
    <property type="protein sequence ID" value="ENSSVLP00005013682.1"/>
    <property type="gene ID" value="ENSSVLG00005010831.1"/>
</dbReference>
<dbReference type="Gene3D" id="3.30.1120.90">
    <property type="entry name" value="Nucleosome assembly protein"/>
    <property type="match status" value="1"/>
</dbReference>
<dbReference type="InterPro" id="IPR002164">
    <property type="entry name" value="NAP_family"/>
</dbReference>
<evidence type="ECO:0000256" key="2">
    <source>
        <dbReference type="RuleBase" id="RU003876"/>
    </source>
</evidence>
<reference evidence="4" key="1">
    <citation type="submission" date="2025-08" db="UniProtKB">
        <authorList>
            <consortium name="Ensembl"/>
        </authorList>
    </citation>
    <scope>IDENTIFICATION</scope>
</reference>
<name>A0A8D2JEI1_SCIVU</name>
<evidence type="ECO:0000256" key="3">
    <source>
        <dbReference type="SAM" id="MobiDB-lite"/>
    </source>
</evidence>
<reference evidence="4" key="2">
    <citation type="submission" date="2025-09" db="UniProtKB">
        <authorList>
            <consortium name="Ensembl"/>
        </authorList>
    </citation>
    <scope>IDENTIFICATION</scope>
</reference>
<proteinExistence type="inferred from homology"/>
<dbReference type="GO" id="GO:0006334">
    <property type="term" value="P:nucleosome assembly"/>
    <property type="evidence" value="ECO:0007669"/>
    <property type="project" value="InterPro"/>
</dbReference>
<dbReference type="PANTHER" id="PTHR11875">
    <property type="entry name" value="TESTIS-SPECIFIC Y-ENCODED PROTEIN"/>
    <property type="match status" value="1"/>
</dbReference>
<dbReference type="Pfam" id="PF00956">
    <property type="entry name" value="NAP"/>
    <property type="match status" value="1"/>
</dbReference>
<sequence length="353" mass="40550">MATKGEDQKCGAAQELQQLVNLHLRRGPQAGAAQGYAESQVSQDAAARDWAQQGAGSRGEEAGVATVAAMHLPEAWAWREEEANGEGEVLLVEGIMEVVEVVTEEDVEEEQKEMGKEEEEEEEEVVQEPDHQECREKQEEDHQAQPRPGPTSPRLPLEELQALQLALEPVNSQAARAYARLKQKLKQRRKPQLDCRRSIIQGIPGFWFVNHPQLSSMISDQDEDMLSYMIDLEVEERKHPSHCCKIMLFFGNNPYFRNEVITKEYLININGYRVFNSTVVQWYQEYKREACSRRHHNSSPNFFNWFTDHNFTGSDRITEIISKDLWLTPLNYYKRTQSLEEGAERTGTSQILN</sequence>
<accession>A0A8D2JEI1</accession>
<evidence type="ECO:0000256" key="1">
    <source>
        <dbReference type="ARBA" id="ARBA00009947"/>
    </source>
</evidence>
<organism evidence="4 5">
    <name type="scientific">Sciurus vulgaris</name>
    <name type="common">Eurasian red squirrel</name>
    <dbReference type="NCBI Taxonomy" id="55149"/>
    <lineage>
        <taxon>Eukaryota</taxon>
        <taxon>Metazoa</taxon>
        <taxon>Chordata</taxon>
        <taxon>Craniata</taxon>
        <taxon>Vertebrata</taxon>
        <taxon>Euteleostomi</taxon>
        <taxon>Mammalia</taxon>
        <taxon>Eutheria</taxon>
        <taxon>Euarchontoglires</taxon>
        <taxon>Glires</taxon>
        <taxon>Rodentia</taxon>
        <taxon>Sciuromorpha</taxon>
        <taxon>Sciuridae</taxon>
        <taxon>Sciurinae</taxon>
        <taxon>Sciurini</taxon>
        <taxon>Sciurus</taxon>
    </lineage>
</organism>
<feature type="compositionally biased region" description="Basic and acidic residues" evidence="3">
    <location>
        <begin position="128"/>
        <end position="144"/>
    </location>
</feature>